<keyword evidence="2" id="KW-0964">Secreted</keyword>
<feature type="region of interest" description="Disordered" evidence="9">
    <location>
        <begin position="470"/>
        <end position="493"/>
    </location>
</feature>
<feature type="compositionally biased region" description="Polar residues" evidence="9">
    <location>
        <begin position="158"/>
        <end position="184"/>
    </location>
</feature>
<dbReference type="Gene3D" id="1.10.10.10">
    <property type="entry name" value="Winged helix-like DNA-binding domain superfamily/Winged helix DNA-binding domain"/>
    <property type="match status" value="1"/>
</dbReference>
<dbReference type="GO" id="GO:0006915">
    <property type="term" value="P:apoptotic process"/>
    <property type="evidence" value="ECO:0007669"/>
    <property type="project" value="UniProtKB-KW"/>
</dbReference>
<proteinExistence type="predicted"/>
<evidence type="ECO:0000256" key="7">
    <source>
        <dbReference type="ARBA" id="ARBA00023180"/>
    </source>
</evidence>
<comment type="caution">
    <text evidence="12">The sequence shown here is derived from an EMBL/GenBank/DDBJ whole genome shotgun (WGS) entry which is preliminary data.</text>
</comment>
<keyword evidence="5" id="KW-0677">Repeat</keyword>
<evidence type="ECO:0000256" key="9">
    <source>
        <dbReference type="SAM" id="MobiDB-lite"/>
    </source>
</evidence>
<feature type="compositionally biased region" description="Polar residues" evidence="9">
    <location>
        <begin position="474"/>
        <end position="483"/>
    </location>
</feature>
<evidence type="ECO:0000313" key="12">
    <source>
        <dbReference type="EMBL" id="KAK6321674.1"/>
    </source>
</evidence>
<comment type="subcellular location">
    <subcellularLocation>
        <location evidence="1">Secreted</location>
    </subcellularLocation>
</comment>
<feature type="disulfide bond" evidence="8">
    <location>
        <begin position="62"/>
        <end position="77"/>
    </location>
</feature>
<evidence type="ECO:0000313" key="13">
    <source>
        <dbReference type="Proteomes" id="UP001356427"/>
    </source>
</evidence>
<dbReference type="InterPro" id="IPR057667">
    <property type="entry name" value="HTH_SB"/>
</dbReference>
<evidence type="ECO:0000256" key="6">
    <source>
        <dbReference type="ARBA" id="ARBA00023157"/>
    </source>
</evidence>
<keyword evidence="3" id="KW-0053">Apoptosis</keyword>
<evidence type="ECO:0000256" key="3">
    <source>
        <dbReference type="ARBA" id="ARBA00022703"/>
    </source>
</evidence>
<evidence type="ECO:0000256" key="4">
    <source>
        <dbReference type="ARBA" id="ARBA00022729"/>
    </source>
</evidence>
<feature type="compositionally biased region" description="Polar residues" evidence="9">
    <location>
        <begin position="238"/>
        <end position="258"/>
    </location>
</feature>
<dbReference type="EMBL" id="JAGTTL010000006">
    <property type="protein sequence ID" value="KAK6321674.1"/>
    <property type="molecule type" value="Genomic_DNA"/>
</dbReference>
<dbReference type="SUPFAM" id="SSF57586">
    <property type="entry name" value="TNF receptor-like"/>
    <property type="match status" value="1"/>
</dbReference>
<dbReference type="SMART" id="SM00208">
    <property type="entry name" value="TNFR"/>
    <property type="match status" value="2"/>
</dbReference>
<keyword evidence="6 8" id="KW-1015">Disulfide bond</keyword>
<feature type="region of interest" description="Disordered" evidence="9">
    <location>
        <begin position="224"/>
        <end position="306"/>
    </location>
</feature>
<dbReference type="GO" id="GO:0005576">
    <property type="term" value="C:extracellular region"/>
    <property type="evidence" value="ECO:0007669"/>
    <property type="project" value="UniProtKB-SubCell"/>
</dbReference>
<protein>
    <recommendedName>
        <fullName evidence="11">TNFR-Cys domain-containing protein</fullName>
    </recommendedName>
</protein>
<feature type="region of interest" description="Disordered" evidence="9">
    <location>
        <begin position="158"/>
        <end position="198"/>
    </location>
</feature>
<reference evidence="12 13" key="1">
    <citation type="submission" date="2021-04" db="EMBL/GenBank/DDBJ databases">
        <authorList>
            <person name="De Guttry C."/>
            <person name="Zahm M."/>
            <person name="Klopp C."/>
            <person name="Cabau C."/>
            <person name="Louis A."/>
            <person name="Berthelot C."/>
            <person name="Parey E."/>
            <person name="Roest Crollius H."/>
            <person name="Montfort J."/>
            <person name="Robinson-Rechavi M."/>
            <person name="Bucao C."/>
            <person name="Bouchez O."/>
            <person name="Gislard M."/>
            <person name="Lluch J."/>
            <person name="Milhes M."/>
            <person name="Lampietro C."/>
            <person name="Lopez Roques C."/>
            <person name="Donnadieu C."/>
            <person name="Braasch I."/>
            <person name="Desvignes T."/>
            <person name="Postlethwait J."/>
            <person name="Bobe J."/>
            <person name="Wedekind C."/>
            <person name="Guiguen Y."/>
        </authorList>
    </citation>
    <scope>NUCLEOTIDE SEQUENCE [LARGE SCALE GENOMIC DNA]</scope>
    <source>
        <strain evidence="12">Cs_M1</strain>
        <tissue evidence="12">Blood</tissue>
    </source>
</reference>
<feature type="transmembrane region" description="Helical" evidence="10">
    <location>
        <begin position="311"/>
        <end position="332"/>
    </location>
</feature>
<dbReference type="InterPro" id="IPR001368">
    <property type="entry name" value="TNFR/NGFR_Cys_rich_reg"/>
</dbReference>
<dbReference type="AlphaFoldDB" id="A0AAN8M3G6"/>
<sequence>MAKTKELSKDVRDNIVDLHKAGMGYKTIAKQLGEKVCSVLLSSCPHICDPGFFINKCKCVSCPDGKYLYMQNGLPKCDQCTEACSVDQHLTQVKECGRDSNRECHCDSGFFCANTAQYTCRKCKPCPAGTFSIKPNLTMSCKPHTDCDHKGMTMETEGTASQDRVCKQTSPNSPTTTALPTVHSSKIGFHSSTSSGVGTTRRPLIIAFPFRLVGSTSPDAFPLATIDTSADPSPALLTRSSLSQAQSEPSTSPPTGKQVTEHSSSDLNTKLTTRRNPSKVDSNTSPAESASAPPLTTEDNATDTGPSSPNLPWQLLIGGLLGVVLLLVGYFVHCRGRSLESMHKWKDPIFRKNDEQICKERLRGSYNAWESHPCPATLQTASYVQAQPPQERSPHLEAQHLLGRETGGNPRQDGAGLLPPGGMQQVTVEHSGGENISNTVGSIYIYSPGTVVLGYNKSERKVDQVESGVKGCPLTSTPQQESSCPLPGGHALGPERMNIQEETCKELSYPIPATSN</sequence>
<organism evidence="12 13">
    <name type="scientific">Coregonus suidteri</name>
    <dbReference type="NCBI Taxonomy" id="861788"/>
    <lineage>
        <taxon>Eukaryota</taxon>
        <taxon>Metazoa</taxon>
        <taxon>Chordata</taxon>
        <taxon>Craniata</taxon>
        <taxon>Vertebrata</taxon>
        <taxon>Euteleostomi</taxon>
        <taxon>Actinopterygii</taxon>
        <taxon>Neopterygii</taxon>
        <taxon>Teleostei</taxon>
        <taxon>Protacanthopterygii</taxon>
        <taxon>Salmoniformes</taxon>
        <taxon>Salmonidae</taxon>
        <taxon>Coregoninae</taxon>
        <taxon>Coregonus</taxon>
    </lineage>
</organism>
<feature type="compositionally biased region" description="Polar residues" evidence="9">
    <location>
        <begin position="297"/>
        <end position="306"/>
    </location>
</feature>
<dbReference type="PROSITE" id="PS50050">
    <property type="entry name" value="TNFR_NGFR_2"/>
    <property type="match status" value="1"/>
</dbReference>
<evidence type="ECO:0000256" key="5">
    <source>
        <dbReference type="ARBA" id="ARBA00022737"/>
    </source>
</evidence>
<dbReference type="Gene3D" id="2.10.50.10">
    <property type="entry name" value="Tumor Necrosis Factor Receptor, subunit A, domain 2"/>
    <property type="match status" value="2"/>
</dbReference>
<dbReference type="Pfam" id="PF00020">
    <property type="entry name" value="TNFR_c6"/>
    <property type="match status" value="2"/>
</dbReference>
<evidence type="ECO:0000256" key="8">
    <source>
        <dbReference type="PROSITE-ProRule" id="PRU00206"/>
    </source>
</evidence>
<name>A0AAN8M3G6_9TELE</name>
<keyword evidence="4" id="KW-0732">Signal</keyword>
<gene>
    <name evidence="12" type="ORF">J4Q44_G00086500</name>
</gene>
<feature type="compositionally biased region" description="Polar residues" evidence="9">
    <location>
        <begin position="278"/>
        <end position="288"/>
    </location>
</feature>
<evidence type="ECO:0000256" key="10">
    <source>
        <dbReference type="SAM" id="Phobius"/>
    </source>
</evidence>
<dbReference type="InterPro" id="IPR052459">
    <property type="entry name" value="TNFRSF_decoy_receptor"/>
</dbReference>
<keyword evidence="10" id="KW-1133">Transmembrane helix</keyword>
<dbReference type="PANTHER" id="PTHR23097">
    <property type="entry name" value="TUMOR NECROSIS FACTOR RECEPTOR SUPERFAMILY MEMBER"/>
    <property type="match status" value="1"/>
</dbReference>
<feature type="domain" description="TNFR-Cys" evidence="11">
    <location>
        <begin position="61"/>
        <end position="104"/>
    </location>
</feature>
<dbReference type="Pfam" id="PF25787">
    <property type="entry name" value="HTH_SB"/>
    <property type="match status" value="1"/>
</dbReference>
<keyword evidence="13" id="KW-1185">Reference proteome</keyword>
<dbReference type="PANTHER" id="PTHR23097:SF90">
    <property type="entry name" value="TUMOR NECROSIS FACTOR RECEPTOR SUPERFAMILY MEMBER 11B"/>
    <property type="match status" value="1"/>
</dbReference>
<keyword evidence="7" id="KW-0325">Glycoprotein</keyword>
<keyword evidence="10" id="KW-0812">Transmembrane</keyword>
<evidence type="ECO:0000256" key="2">
    <source>
        <dbReference type="ARBA" id="ARBA00022525"/>
    </source>
</evidence>
<dbReference type="InterPro" id="IPR036388">
    <property type="entry name" value="WH-like_DNA-bd_sf"/>
</dbReference>
<dbReference type="Proteomes" id="UP001356427">
    <property type="component" value="Unassembled WGS sequence"/>
</dbReference>
<evidence type="ECO:0000256" key="1">
    <source>
        <dbReference type="ARBA" id="ARBA00004613"/>
    </source>
</evidence>
<accession>A0AAN8M3G6</accession>
<keyword evidence="10" id="KW-0472">Membrane</keyword>
<evidence type="ECO:0000259" key="11">
    <source>
        <dbReference type="PROSITE" id="PS50050"/>
    </source>
</evidence>
<feature type="repeat" description="TNFR-Cys" evidence="8">
    <location>
        <begin position="61"/>
        <end position="104"/>
    </location>
</feature>
<comment type="caution">
    <text evidence="8">Lacks conserved residue(s) required for the propagation of feature annotation.</text>
</comment>